<comment type="caution">
    <text evidence="2">The sequence shown here is derived from an EMBL/GenBank/DDBJ whole genome shotgun (WGS) entry which is preliminary data.</text>
</comment>
<dbReference type="Pfam" id="PF12392">
    <property type="entry name" value="DUF3656"/>
    <property type="match status" value="1"/>
</dbReference>
<dbReference type="PANTHER" id="PTHR30217">
    <property type="entry name" value="PEPTIDASE U32 FAMILY"/>
    <property type="match status" value="1"/>
</dbReference>
<dbReference type="EC" id="3.4.-.-" evidence="2"/>
<feature type="domain" description="Peptidase U32 collagenase" evidence="1">
    <location>
        <begin position="395"/>
        <end position="513"/>
    </location>
</feature>
<evidence type="ECO:0000313" key="3">
    <source>
        <dbReference type="Proteomes" id="UP000005309"/>
    </source>
</evidence>
<sequence>MESLVELLAPAGTKEAFYAAVENGANAVYLAGKMFGARAYAANFDEQELSDVIHYAHLKNVQVHVAVNTIIDNEELPKLKEYLSFLSLVGADAVLVQDLGAARLAQQIAPSLPLHASTQMTIHNSAGVKALAALGFSRVVLARELSIPEIQKICRESSIEIECFVHGALCVCYSGQCLMSSMIGGRSGNRGRCAQPCRLPYTLIDAAGRDVLGDSAGNFLLSPRDLNAVDLIPQLLDAGIYSLKIEGRMKRPEYVATIVRTYRKAIDHYLAAKNPPIDDDDRDHLAQVFNRDFTTAYMERHQGKQMMSDRRPNNRGLLVGRVVDYDARTEMVSLKLTRDLAVGDQLDFWVKVGGRVSAEIEYLYNEEGRECPAASAGDIVSFRIRGRVRMHDRAFKVYDAKLMETARRSYAADALAKIPVAMHLHAKVQAPLTLHVEDDAGNCVDEKSEYLPVRATKRPLTVEMAKAQMERLGTTAFVMKELTCEIDPEVMVPVSELNKLRRAAIAALEEVRISHFQVKKKICHVTVPIRENVPTAPPAKLMVSVDSLAAAEAAISGGADGILYGGESYEGRHLQPCDYDAVWDYAQAHHVRIDYNTPRIVHEGECSALADLLAHFENKLPAALHVHNIGTAHLAQERCSAALHADASMISYNKSTLDFLQSYGFKEATISPELNEKQAARLAHDSAIPLSMMVSGRLPLMVSEYCVLGSFLGNLDKGQCTMPCRKGTYFLHDRKGVDFPIATDQFCRMHILNSKKLSLLPYVPKIFRTGITTLRIEGRGTALDELRRTVSAYRDAMKLSLPLTEEEEKRLQMQEGSDITRGHYFRGIL</sequence>
<reference evidence="2 3" key="1">
    <citation type="submission" date="2009-04" db="EMBL/GenBank/DDBJ databases">
        <authorList>
            <person name="Qin X."/>
            <person name="Bachman B."/>
            <person name="Battles P."/>
            <person name="Bell A."/>
            <person name="Bess C."/>
            <person name="Bickham C."/>
            <person name="Chaboub L."/>
            <person name="Chen D."/>
            <person name="Coyle M."/>
            <person name="Deiros D.R."/>
            <person name="Dinh H."/>
            <person name="Forbes L."/>
            <person name="Fowler G."/>
            <person name="Francisco L."/>
            <person name="Fu Q."/>
            <person name="Gubbala S."/>
            <person name="Hale W."/>
            <person name="Han Y."/>
            <person name="Hemphill L."/>
            <person name="Highlander S.K."/>
            <person name="Hirani K."/>
            <person name="Hogues M."/>
            <person name="Jackson L."/>
            <person name="Jakkamsetti A."/>
            <person name="Javaid M."/>
            <person name="Jiang H."/>
            <person name="Korchina V."/>
            <person name="Kovar C."/>
            <person name="Lara F."/>
            <person name="Lee S."/>
            <person name="Mata R."/>
            <person name="Mathew T."/>
            <person name="Moen C."/>
            <person name="Morales K."/>
            <person name="Munidasa M."/>
            <person name="Nazareth L."/>
            <person name="Ngo R."/>
            <person name="Nguyen L."/>
            <person name="Okwuonu G."/>
            <person name="Ongeri F."/>
            <person name="Patil S."/>
            <person name="Petrosino J."/>
            <person name="Pham C."/>
            <person name="Pham P."/>
            <person name="Pu L.-L."/>
            <person name="Puazo M."/>
            <person name="Raj R."/>
            <person name="Reid J."/>
            <person name="Rouhana J."/>
            <person name="Saada N."/>
            <person name="Shang Y."/>
            <person name="Simmons D."/>
            <person name="Thornton R."/>
            <person name="Warren J."/>
            <person name="Weissenberger G."/>
            <person name="Zhang J."/>
            <person name="Zhang L."/>
            <person name="Zhou C."/>
            <person name="Zhu D."/>
            <person name="Muzny D."/>
            <person name="Worley K."/>
            <person name="Gibbs R."/>
        </authorList>
    </citation>
    <scope>NUCLEOTIDE SEQUENCE [LARGE SCALE GENOMIC DNA]</scope>
    <source>
        <strain evidence="2 3">ATCC 43531</strain>
    </source>
</reference>
<dbReference type="PANTHER" id="PTHR30217:SF10">
    <property type="entry name" value="23S RRNA 5-HYDROXYCYTIDINE C2501 SYNTHASE"/>
    <property type="match status" value="1"/>
</dbReference>
<dbReference type="InterPro" id="IPR051454">
    <property type="entry name" value="RNA/ubiquinone_mod_enzymes"/>
</dbReference>
<keyword evidence="3" id="KW-1185">Reference proteome</keyword>
<evidence type="ECO:0000259" key="1">
    <source>
        <dbReference type="Pfam" id="PF12392"/>
    </source>
</evidence>
<gene>
    <name evidence="2" type="ORF">HMPREF0908_0700</name>
</gene>
<dbReference type="GO" id="GO:0016787">
    <property type="term" value="F:hydrolase activity"/>
    <property type="evidence" value="ECO:0007669"/>
    <property type="project" value="UniProtKB-KW"/>
</dbReference>
<dbReference type="PROSITE" id="PS01276">
    <property type="entry name" value="PEPTIDASE_U32"/>
    <property type="match status" value="1"/>
</dbReference>
<dbReference type="Proteomes" id="UP000005309">
    <property type="component" value="Unassembled WGS sequence"/>
</dbReference>
<dbReference type="eggNOG" id="COG0826">
    <property type="taxonomic scope" value="Bacteria"/>
</dbReference>
<proteinExistence type="predicted"/>
<dbReference type="InterPro" id="IPR020988">
    <property type="entry name" value="Pept_U32_collagenase"/>
</dbReference>
<dbReference type="EMBL" id="ACLA01000010">
    <property type="protein sequence ID" value="EEQ48970.1"/>
    <property type="molecule type" value="Genomic_DNA"/>
</dbReference>
<name>C4V2F6_9FIRM</name>
<dbReference type="AlphaFoldDB" id="C4V2F6"/>
<protein>
    <submittedName>
        <fullName evidence="2">Peptidase, U32 family</fullName>
        <ecNumber evidence="2">3.4.-.-</ecNumber>
    </submittedName>
</protein>
<accession>C4V2F6</accession>
<keyword evidence="2" id="KW-0378">Hydrolase</keyword>
<dbReference type="HOGENOM" id="CLU_011540_4_0_9"/>
<organism evidence="2 3">
    <name type="scientific">Selenomonas flueggei ATCC 43531</name>
    <dbReference type="NCBI Taxonomy" id="638302"/>
    <lineage>
        <taxon>Bacteria</taxon>
        <taxon>Bacillati</taxon>
        <taxon>Bacillota</taxon>
        <taxon>Negativicutes</taxon>
        <taxon>Selenomonadales</taxon>
        <taxon>Selenomonadaceae</taxon>
        <taxon>Selenomonas</taxon>
    </lineage>
</organism>
<dbReference type="InterPro" id="IPR001539">
    <property type="entry name" value="Peptidase_U32"/>
</dbReference>
<dbReference type="STRING" id="638302.HMPREF0908_0700"/>
<dbReference type="RefSeq" id="WP_006689435.1">
    <property type="nucleotide sequence ID" value="NZ_GG694006.1"/>
</dbReference>
<evidence type="ECO:0000313" key="2">
    <source>
        <dbReference type="EMBL" id="EEQ48970.1"/>
    </source>
</evidence>
<dbReference type="Pfam" id="PF01136">
    <property type="entry name" value="Peptidase_U32"/>
    <property type="match status" value="2"/>
</dbReference>